<sequence length="324" mass="35255">MRIPVTRLALLATALAAPLLATGPADARLAAGGTDVDPPTLERGPDRTDAHLEGQRLVHGDLSVRIPGRRAVLVGYGVENHVVGTRIDGGWVTIRVDSDGRRHRIATGPSPYTMTYGEDGRVVATSRFDGITNRVVVRSTADGSQVARRTFRDSSSVLALDSSRVVLGGWEPARTRSWTLATGRLRTIADQVGYRADLTHGLLATLTGDPYQGGCSVLRRLDRPATRLWRSCDERVERFSPDGRFVTTVHLLNDGIGPSRVQLRDLRGHRRAAWRVDGGWIDVQGWEAGHTWIGEVHGPRRTAAVRCAGSDCERASAMRPTEAP</sequence>
<keyword evidence="2" id="KW-0732">Signal</keyword>
<evidence type="ECO:0008006" key="5">
    <source>
        <dbReference type="Google" id="ProtNLM"/>
    </source>
</evidence>
<dbReference type="SUPFAM" id="SSF50969">
    <property type="entry name" value="YVTN repeat-like/Quinoprotein amine dehydrogenase"/>
    <property type="match status" value="1"/>
</dbReference>
<feature type="chain" id="PRO_5045470592" description="WD40 repeat domain-containing protein" evidence="2">
    <location>
        <begin position="28"/>
        <end position="324"/>
    </location>
</feature>
<proteinExistence type="predicted"/>
<reference evidence="4" key="1">
    <citation type="journal article" date="2019" name="Int. J. Syst. Evol. Microbiol.">
        <title>The Global Catalogue of Microorganisms (GCM) 10K type strain sequencing project: providing services to taxonomists for standard genome sequencing and annotation.</title>
        <authorList>
            <consortium name="The Broad Institute Genomics Platform"/>
            <consortium name="The Broad Institute Genome Sequencing Center for Infectious Disease"/>
            <person name="Wu L."/>
            <person name="Ma J."/>
        </authorList>
    </citation>
    <scope>NUCLEOTIDE SEQUENCE [LARGE SCALE GENOMIC DNA]</scope>
    <source>
        <strain evidence="4">JCM 11813</strain>
    </source>
</reference>
<dbReference type="Proteomes" id="UP001499979">
    <property type="component" value="Unassembled WGS sequence"/>
</dbReference>
<gene>
    <name evidence="3" type="ORF">GCM10009606_34690</name>
</gene>
<evidence type="ECO:0000256" key="2">
    <source>
        <dbReference type="SAM" id="SignalP"/>
    </source>
</evidence>
<feature type="region of interest" description="Disordered" evidence="1">
    <location>
        <begin position="29"/>
        <end position="48"/>
    </location>
</feature>
<keyword evidence="4" id="KW-1185">Reference proteome</keyword>
<organism evidence="3 4">
    <name type="scientific">Nocardioides aquiterrae</name>
    <dbReference type="NCBI Taxonomy" id="203799"/>
    <lineage>
        <taxon>Bacteria</taxon>
        <taxon>Bacillati</taxon>
        <taxon>Actinomycetota</taxon>
        <taxon>Actinomycetes</taxon>
        <taxon>Propionibacteriales</taxon>
        <taxon>Nocardioidaceae</taxon>
        <taxon>Nocardioides</taxon>
    </lineage>
</organism>
<protein>
    <recommendedName>
        <fullName evidence="5">WD40 repeat domain-containing protein</fullName>
    </recommendedName>
</protein>
<evidence type="ECO:0000256" key="1">
    <source>
        <dbReference type="SAM" id="MobiDB-lite"/>
    </source>
</evidence>
<dbReference type="RefSeq" id="WP_343908870.1">
    <property type="nucleotide sequence ID" value="NZ_BAAAJE010000018.1"/>
</dbReference>
<evidence type="ECO:0000313" key="4">
    <source>
        <dbReference type="Proteomes" id="UP001499979"/>
    </source>
</evidence>
<dbReference type="EMBL" id="BAAAJE010000018">
    <property type="protein sequence ID" value="GAA1153323.1"/>
    <property type="molecule type" value="Genomic_DNA"/>
</dbReference>
<comment type="caution">
    <text evidence="3">The sequence shown here is derived from an EMBL/GenBank/DDBJ whole genome shotgun (WGS) entry which is preliminary data.</text>
</comment>
<accession>A0ABP4F2J4</accession>
<evidence type="ECO:0000313" key="3">
    <source>
        <dbReference type="EMBL" id="GAA1153323.1"/>
    </source>
</evidence>
<feature type="signal peptide" evidence="2">
    <location>
        <begin position="1"/>
        <end position="27"/>
    </location>
</feature>
<name>A0ABP4F2J4_9ACTN</name>
<dbReference type="InterPro" id="IPR011044">
    <property type="entry name" value="Quino_amine_DH_bsu"/>
</dbReference>